<dbReference type="Pfam" id="PF01535">
    <property type="entry name" value="PPR"/>
    <property type="match status" value="1"/>
</dbReference>
<dbReference type="Pfam" id="PF13041">
    <property type="entry name" value="PPR_2"/>
    <property type="match status" value="1"/>
</dbReference>
<dbReference type="Pfam" id="PF13812">
    <property type="entry name" value="PPR_3"/>
    <property type="match status" value="1"/>
</dbReference>
<protein>
    <recommendedName>
        <fullName evidence="4">Pentatricopeptide repeat-containing protein-mitochondrial domain-containing protein</fullName>
    </recommendedName>
</protein>
<keyword evidence="2" id="KW-0677">Repeat</keyword>
<organism evidence="5 6">
    <name type="scientific">Jimgerdemannia flammicorona</name>
    <dbReference type="NCBI Taxonomy" id="994334"/>
    <lineage>
        <taxon>Eukaryota</taxon>
        <taxon>Fungi</taxon>
        <taxon>Fungi incertae sedis</taxon>
        <taxon>Mucoromycota</taxon>
        <taxon>Mucoromycotina</taxon>
        <taxon>Endogonomycetes</taxon>
        <taxon>Endogonales</taxon>
        <taxon>Endogonaceae</taxon>
        <taxon>Jimgerdemannia</taxon>
    </lineage>
</organism>
<feature type="repeat" description="PPR" evidence="3">
    <location>
        <begin position="358"/>
        <end position="392"/>
    </location>
</feature>
<dbReference type="EMBL" id="RBNI01020611">
    <property type="protein sequence ID" value="RUO96567.1"/>
    <property type="molecule type" value="Genomic_DNA"/>
</dbReference>
<proteinExistence type="inferred from homology"/>
<gene>
    <name evidence="5" type="ORF">BC936DRAFT_141828</name>
</gene>
<evidence type="ECO:0000256" key="1">
    <source>
        <dbReference type="ARBA" id="ARBA00007626"/>
    </source>
</evidence>
<evidence type="ECO:0000313" key="6">
    <source>
        <dbReference type="Proteomes" id="UP000268093"/>
    </source>
</evidence>
<comment type="similarity">
    <text evidence="1">Belongs to the PPR family. P subfamily.</text>
</comment>
<evidence type="ECO:0000259" key="4">
    <source>
        <dbReference type="Pfam" id="PF23276"/>
    </source>
</evidence>
<accession>A0A433A1K5</accession>
<evidence type="ECO:0000256" key="3">
    <source>
        <dbReference type="PROSITE-ProRule" id="PRU00708"/>
    </source>
</evidence>
<dbReference type="Gene3D" id="1.25.40.10">
    <property type="entry name" value="Tetratricopeptide repeat domain"/>
    <property type="match status" value="3"/>
</dbReference>
<feature type="repeat" description="PPR" evidence="3">
    <location>
        <begin position="463"/>
        <end position="498"/>
    </location>
</feature>
<feature type="repeat" description="PPR" evidence="3">
    <location>
        <begin position="534"/>
        <end position="564"/>
    </location>
</feature>
<dbReference type="OrthoDB" id="185373at2759"/>
<feature type="repeat" description="PPR" evidence="3">
    <location>
        <begin position="499"/>
        <end position="533"/>
    </location>
</feature>
<dbReference type="InterPro" id="IPR002885">
    <property type="entry name" value="PPR_rpt"/>
</dbReference>
<evidence type="ECO:0000313" key="5">
    <source>
        <dbReference type="EMBL" id="RUO96567.1"/>
    </source>
</evidence>
<dbReference type="PROSITE" id="PS51375">
    <property type="entry name" value="PPR"/>
    <property type="match status" value="7"/>
</dbReference>
<dbReference type="InterPro" id="IPR057027">
    <property type="entry name" value="TPR_mt"/>
</dbReference>
<keyword evidence="6" id="KW-1185">Reference proteome</keyword>
<evidence type="ECO:0000256" key="2">
    <source>
        <dbReference type="ARBA" id="ARBA00022737"/>
    </source>
</evidence>
<dbReference type="NCBIfam" id="TIGR00756">
    <property type="entry name" value="PPR"/>
    <property type="match status" value="5"/>
</dbReference>
<reference evidence="5 6" key="1">
    <citation type="journal article" date="2018" name="New Phytol.">
        <title>Phylogenomics of Endogonaceae and evolution of mycorrhizas within Mucoromycota.</title>
        <authorList>
            <person name="Chang Y."/>
            <person name="Desiro A."/>
            <person name="Na H."/>
            <person name="Sandor L."/>
            <person name="Lipzen A."/>
            <person name="Clum A."/>
            <person name="Barry K."/>
            <person name="Grigoriev I.V."/>
            <person name="Martin F.M."/>
            <person name="Stajich J.E."/>
            <person name="Smith M.E."/>
            <person name="Bonito G."/>
            <person name="Spatafora J.W."/>
        </authorList>
    </citation>
    <scope>NUCLEOTIDE SEQUENCE [LARGE SCALE GENOMIC DNA]</scope>
    <source>
        <strain evidence="5 6">GMNB39</strain>
    </source>
</reference>
<dbReference type="InterPro" id="IPR011990">
    <property type="entry name" value="TPR-like_helical_dom_sf"/>
</dbReference>
<feature type="repeat" description="PPR" evidence="3">
    <location>
        <begin position="323"/>
        <end position="357"/>
    </location>
</feature>
<dbReference type="InterPro" id="IPR050872">
    <property type="entry name" value="PPR_P_subfamily"/>
</dbReference>
<dbReference type="PANTHER" id="PTHR46128">
    <property type="entry name" value="MITOCHONDRIAL GROUP I INTRON SPLICING FACTOR CCM1"/>
    <property type="match status" value="1"/>
</dbReference>
<feature type="repeat" description="PPR" evidence="3">
    <location>
        <begin position="428"/>
        <end position="462"/>
    </location>
</feature>
<dbReference type="Pfam" id="PF23276">
    <property type="entry name" value="TPR_24"/>
    <property type="match status" value="1"/>
</dbReference>
<dbReference type="AlphaFoldDB" id="A0A433A1K5"/>
<dbReference type="PANTHER" id="PTHR46128:SF329">
    <property type="entry name" value="MITOCHONDRIAL GROUP I INTRON SPLICING FACTOR DMR1"/>
    <property type="match status" value="1"/>
</dbReference>
<name>A0A433A1K5_9FUNG</name>
<dbReference type="Proteomes" id="UP000268093">
    <property type="component" value="Unassembled WGS sequence"/>
</dbReference>
<comment type="caution">
    <text evidence="5">The sequence shown here is derived from an EMBL/GenBank/DDBJ whole genome shotgun (WGS) entry which is preliminary data.</text>
</comment>
<feature type="domain" description="Pentatricopeptide repeat-containing protein-mitochondrial" evidence="4">
    <location>
        <begin position="415"/>
        <end position="525"/>
    </location>
</feature>
<sequence>SPVDAYHWLPQPPPVAIALARRRLWSAIATMTEAATTTLISHVDNGERSNFHANEQRLRDAQARADYGTFNLINRLTLDDLAQAIERREAEKSWTIYNTLTSLFGASYIPFELHSKLYSLLVYVQRISKSGTSVHTQEEIDLLLFHIEGLGYSRTEFMSAAVPVPIPPYKPLRYAIVNGDPDHAWRAYTEIMSQPSGWRHLSKKINMELVTLLASSPNHKDSVFVVAQNTVDVIKRTISSENDALSAETFVFLSQIHDRLKRNDLDTCERTIDSFVASRPPKGLGGLDGYAFNELVRMALGNGQVVLAHRLFNKMALIGIPATAQTYAILMLGYAKIHRVDLGLDVFKRMYNDCVVPDLKTFNALLCLLARGGETEKVVTILKYMTDAGIEPDVVSYSEAIKVFASVPDLARCVEFVETMQQRDVLPNEYTYSILIDAHARQKDIHGAIHWFQQMLVANLCPNVVTISSLVKALASTPSQMSKTMTLYEEARQVGIRPDVILYTLLIKIHARAMDLDASLALHASMLRDRLQPTVYTYTALIDACAKNAKLETAVQLFKLMAESDRFKPNTHTYCAMMDAYAKHGRLDMVESTFTELLERGRMQAETGAVSDVERIERSVGVDTATLNCLMEAYNRAGEGRKVVEVYERLFTRFEVRPDAWTVSIMLDSCGYNDMPDEGLRILYKSGWATWTRGRVGQGGRFD</sequence>
<feature type="repeat" description="PPR" evidence="3">
    <location>
        <begin position="570"/>
        <end position="604"/>
    </location>
</feature>
<feature type="non-terminal residue" evidence="5">
    <location>
        <position position="1"/>
    </location>
</feature>